<accession>A0A0K8WDN7</accession>
<dbReference type="EMBL" id="GDHF01003058">
    <property type="protein sequence ID" value="JAI49256.1"/>
    <property type="molecule type" value="Transcribed_RNA"/>
</dbReference>
<dbReference type="InterPro" id="IPR027806">
    <property type="entry name" value="HARBI1_dom"/>
</dbReference>
<sequence>MKSYSQSGLTQHQQQYNYRLSRDKRFVEHAFEIISSRFRILLTGIHLPPEKATKIVLVICYLHNFLSTKSSEYYLRMINDVGEKSVPALMQIEKKNHKSEEYYQRQGNSKLIL</sequence>
<evidence type="ECO:0000256" key="1">
    <source>
        <dbReference type="ARBA" id="ARBA00001968"/>
    </source>
</evidence>
<dbReference type="Pfam" id="PF13359">
    <property type="entry name" value="DDE_Tnp_4"/>
    <property type="match status" value="1"/>
</dbReference>
<name>A0A0K8WDN7_BACLA</name>
<evidence type="ECO:0000313" key="4">
    <source>
        <dbReference type="EMBL" id="JAI49256.1"/>
    </source>
</evidence>
<proteinExistence type="predicted"/>
<comment type="cofactor">
    <cofactor evidence="1">
        <name>a divalent metal cation</name>
        <dbReference type="ChEBI" id="CHEBI:60240"/>
    </cofactor>
</comment>
<organism evidence="4">
    <name type="scientific">Bactrocera latifrons</name>
    <name type="common">Malaysian fruit fly</name>
    <name type="synonym">Chaetodacus latifrons</name>
    <dbReference type="NCBI Taxonomy" id="174628"/>
    <lineage>
        <taxon>Eukaryota</taxon>
        <taxon>Metazoa</taxon>
        <taxon>Ecdysozoa</taxon>
        <taxon>Arthropoda</taxon>
        <taxon>Hexapoda</taxon>
        <taxon>Insecta</taxon>
        <taxon>Pterygota</taxon>
        <taxon>Neoptera</taxon>
        <taxon>Endopterygota</taxon>
        <taxon>Diptera</taxon>
        <taxon>Brachycera</taxon>
        <taxon>Muscomorpha</taxon>
        <taxon>Tephritoidea</taxon>
        <taxon>Tephritidae</taxon>
        <taxon>Bactrocera</taxon>
        <taxon>Bactrocera</taxon>
    </lineage>
</organism>
<protein>
    <recommendedName>
        <fullName evidence="3">DDE Tnp4 domain-containing protein</fullName>
    </recommendedName>
</protein>
<keyword evidence="2" id="KW-0479">Metal-binding</keyword>
<reference evidence="4" key="1">
    <citation type="submission" date="2015-06" db="EMBL/GenBank/DDBJ databases">
        <authorList>
            <person name="Hoefler B.C."/>
            <person name="Straight P.D."/>
        </authorList>
    </citation>
    <scope>NUCLEOTIDE SEQUENCE</scope>
</reference>
<dbReference type="AlphaFoldDB" id="A0A0K8WDN7"/>
<evidence type="ECO:0000256" key="2">
    <source>
        <dbReference type="ARBA" id="ARBA00022723"/>
    </source>
</evidence>
<dbReference type="GO" id="GO:0046872">
    <property type="term" value="F:metal ion binding"/>
    <property type="evidence" value="ECO:0007669"/>
    <property type="project" value="UniProtKB-KW"/>
</dbReference>
<evidence type="ECO:0000259" key="3">
    <source>
        <dbReference type="Pfam" id="PF13359"/>
    </source>
</evidence>
<feature type="domain" description="DDE Tnp4" evidence="3">
    <location>
        <begin position="6"/>
        <end position="64"/>
    </location>
</feature>
<gene>
    <name evidence="4" type="ORF">c0_g2_i2</name>
</gene>